<keyword evidence="1 3" id="KW-0315">Glutamine amidotransferase</keyword>
<gene>
    <name evidence="3" type="ORF">A1QO_12190</name>
</gene>
<comment type="caution">
    <text evidence="3">The sequence shown here is derived from an EMBL/GenBank/DDBJ whole genome shotgun (WGS) entry which is preliminary data.</text>
</comment>
<dbReference type="GO" id="GO:0016740">
    <property type="term" value="F:transferase activity"/>
    <property type="evidence" value="ECO:0007669"/>
    <property type="project" value="UniProtKB-KW"/>
</dbReference>
<protein>
    <submittedName>
        <fullName evidence="3">Class II glutamine amidotransferase</fullName>
    </submittedName>
</protein>
<dbReference type="EMBL" id="AJYQ02000119">
    <property type="protein sequence ID" value="OEE31894.1"/>
    <property type="molecule type" value="Genomic_DNA"/>
</dbReference>
<feature type="domain" description="Glutamine amidotransferase type-2" evidence="2">
    <location>
        <begin position="2"/>
        <end position="245"/>
    </location>
</feature>
<keyword evidence="3" id="KW-0808">Transferase</keyword>
<dbReference type="InterPro" id="IPR026869">
    <property type="entry name" value="EgtC-like"/>
</dbReference>
<sequence length="258" mass="29590">MCRWLAYQGVPRYIDELVYEPVHSLINQSMDAQKAVTRVNADGFGIGWYNERRSPGQFHEVLPAWSDENLRSLAHHIRSHRFMAHIRSSTGAQVSRANCHPFIIDNWMFMHNGQIGDFESVKFELERQLDKEWYLKKKGSTDSELIFLLALANGLETDPISSLQKTIQMISNTLKAHRISEPFKASICVSDGNAFWVIRYSSDNKPPTVFISQSTDAIILASEPLDKERLWKSIPPQTITFINKQSVETYPISVNNYL</sequence>
<dbReference type="Gene3D" id="3.60.20.10">
    <property type="entry name" value="Glutamine Phosphoribosylpyrophosphate, subunit 1, domain 1"/>
    <property type="match status" value="1"/>
</dbReference>
<organism evidence="3 4">
    <name type="scientific">Vibrio genomosp. F10 str. ZF-129</name>
    <dbReference type="NCBI Taxonomy" id="1187848"/>
    <lineage>
        <taxon>Bacteria</taxon>
        <taxon>Pseudomonadati</taxon>
        <taxon>Pseudomonadota</taxon>
        <taxon>Gammaproteobacteria</taxon>
        <taxon>Vibrionales</taxon>
        <taxon>Vibrionaceae</taxon>
        <taxon>Vibrio</taxon>
    </lineage>
</organism>
<proteinExistence type="predicted"/>
<name>A0A1E5BBY9_9VIBR</name>
<evidence type="ECO:0000256" key="1">
    <source>
        <dbReference type="ARBA" id="ARBA00022962"/>
    </source>
</evidence>
<evidence type="ECO:0000313" key="4">
    <source>
        <dbReference type="Proteomes" id="UP000094741"/>
    </source>
</evidence>
<dbReference type="Proteomes" id="UP000094741">
    <property type="component" value="Unassembled WGS sequence"/>
</dbReference>
<dbReference type="InterPro" id="IPR052373">
    <property type="entry name" value="Gamma-glu_amide_hydrolase"/>
</dbReference>
<dbReference type="PANTHER" id="PTHR43187:SF1">
    <property type="entry name" value="GLUTAMINE AMIDOTRANSFERASE DUG3-RELATED"/>
    <property type="match status" value="1"/>
</dbReference>
<dbReference type="STRING" id="1187848.A1QO_12190"/>
<dbReference type="Pfam" id="PF13230">
    <property type="entry name" value="GATase_4"/>
    <property type="match status" value="1"/>
</dbReference>
<dbReference type="SUPFAM" id="SSF56235">
    <property type="entry name" value="N-terminal nucleophile aminohydrolases (Ntn hydrolases)"/>
    <property type="match status" value="1"/>
</dbReference>
<evidence type="ECO:0000259" key="2">
    <source>
        <dbReference type="PROSITE" id="PS51278"/>
    </source>
</evidence>
<dbReference type="InterPro" id="IPR017932">
    <property type="entry name" value="GATase_2_dom"/>
</dbReference>
<dbReference type="PROSITE" id="PS51278">
    <property type="entry name" value="GATASE_TYPE_2"/>
    <property type="match status" value="1"/>
</dbReference>
<dbReference type="InterPro" id="IPR029055">
    <property type="entry name" value="Ntn_hydrolases_N"/>
</dbReference>
<dbReference type="AlphaFoldDB" id="A0A1E5BBY9"/>
<evidence type="ECO:0000313" key="3">
    <source>
        <dbReference type="EMBL" id="OEE31894.1"/>
    </source>
</evidence>
<dbReference type="PANTHER" id="PTHR43187">
    <property type="entry name" value="GLUTAMINE AMIDOTRANSFERASE DUG3-RELATED"/>
    <property type="match status" value="1"/>
</dbReference>
<accession>A0A1E5BBY9</accession>
<dbReference type="eggNOG" id="COG0121">
    <property type="taxonomic scope" value="Bacteria"/>
</dbReference>
<dbReference type="OrthoDB" id="9804310at2"/>
<reference evidence="3 4" key="1">
    <citation type="journal article" date="2012" name="Science">
        <title>Ecological populations of bacteria act as socially cohesive units of antibiotic production and resistance.</title>
        <authorList>
            <person name="Cordero O.X."/>
            <person name="Wildschutte H."/>
            <person name="Kirkup B."/>
            <person name="Proehl S."/>
            <person name="Ngo L."/>
            <person name="Hussain F."/>
            <person name="Le Roux F."/>
            <person name="Mincer T."/>
            <person name="Polz M.F."/>
        </authorList>
    </citation>
    <scope>NUCLEOTIDE SEQUENCE [LARGE SCALE GENOMIC DNA]</scope>
    <source>
        <strain evidence="3 4">ZF-129</strain>
    </source>
</reference>
<dbReference type="RefSeq" id="WP_017035266.1">
    <property type="nucleotide sequence ID" value="NZ_AJYQ02000119.1"/>
</dbReference>
<dbReference type="CDD" id="cd01908">
    <property type="entry name" value="YafJ"/>
    <property type="match status" value="1"/>
</dbReference>